<name>A0ABT9VIT7_9BACI</name>
<reference evidence="1 2" key="1">
    <citation type="submission" date="2023-07" db="EMBL/GenBank/DDBJ databases">
        <title>Genomic Encyclopedia of Type Strains, Phase IV (KMG-IV): sequencing the most valuable type-strain genomes for metagenomic binning, comparative biology and taxonomic classification.</title>
        <authorList>
            <person name="Goeker M."/>
        </authorList>
    </citation>
    <scope>NUCLEOTIDE SEQUENCE [LARGE SCALE GENOMIC DNA]</scope>
    <source>
        <strain evidence="1 2">DSM 16460</strain>
    </source>
</reference>
<proteinExistence type="predicted"/>
<dbReference type="RefSeq" id="WP_306978448.1">
    <property type="nucleotide sequence ID" value="NZ_JAUSTQ010000022.1"/>
</dbReference>
<protein>
    <submittedName>
        <fullName evidence="1">Uncharacterized protein</fullName>
    </submittedName>
</protein>
<comment type="caution">
    <text evidence="1">The sequence shown here is derived from an EMBL/GenBank/DDBJ whole genome shotgun (WGS) entry which is preliminary data.</text>
</comment>
<dbReference type="EMBL" id="JAUSTQ010000022">
    <property type="protein sequence ID" value="MDQ0160887.1"/>
    <property type="molecule type" value="Genomic_DNA"/>
</dbReference>
<gene>
    <name evidence="1" type="ORF">J2S77_002894</name>
</gene>
<dbReference type="Proteomes" id="UP001224359">
    <property type="component" value="Unassembled WGS sequence"/>
</dbReference>
<evidence type="ECO:0000313" key="2">
    <source>
        <dbReference type="Proteomes" id="UP001224359"/>
    </source>
</evidence>
<keyword evidence="2" id="KW-1185">Reference proteome</keyword>
<sequence>MVYRILSIFSLSFGLVWGSLTIVDAYSDPLNVLTDVNDTGWQFGAEINENLLMERNQDQADFETALASKMNLDLNQSDVTGSMAITLTELRHMEDTKAIEGDGEAAFEFGDYTFTIPFEEQEIYQIEHNGSSIRALSLDEEYETANGEPDMININAYWKPSTDDVYVVGSVGFVTNLAEIVFGQKFITPEEFNQSQLVEIEDNNN</sequence>
<accession>A0ABT9VIT7</accession>
<evidence type="ECO:0000313" key="1">
    <source>
        <dbReference type="EMBL" id="MDQ0160887.1"/>
    </source>
</evidence>
<organism evidence="1 2">
    <name type="scientific">Alkalibacillus salilacus</name>
    <dbReference type="NCBI Taxonomy" id="284582"/>
    <lineage>
        <taxon>Bacteria</taxon>
        <taxon>Bacillati</taxon>
        <taxon>Bacillota</taxon>
        <taxon>Bacilli</taxon>
        <taxon>Bacillales</taxon>
        <taxon>Bacillaceae</taxon>
        <taxon>Alkalibacillus</taxon>
    </lineage>
</organism>